<sequence length="448" mass="49034">MSQFDLVAQFTKDAFAKEDHSCEHPSCRVLIQKGDPCLYMATIDPTKQGHHVCLACYHAYQTRLGTMTCTRGSAPDPHKIHCAVNAAQHASAMPPPAAPTVQPNPPTLGMGPPPQGPIVHVPSAWRTPSNVSTPQNSHCIGILPGPLIAPPVVVGYSVHHAQYAAEGERWLWMAYKPLPAEKMSLGISAMYEGGNKRGHLHGTQFGVSHRDGMRDIDAHIKAPELVTIALLIIIPRIQVYCHDFPWHVDKIVVHDPSWVNLANHPDMIQPYFYQACFQTSSHKNVKNKVFKSKHFSLYVVISEAQWHNYENFLKKADDTSASSTSHANPFSAASQSPSGSLATFSQCLTDTSDPPFSMPLSTFVRPLDIVTPEPCSPMETVSVKHGYEYTSSIASITTRSPPLKRVSTVPKLCSPDCAHLKEALKNGGSACIDITKGTFSCISQPIQY</sequence>
<dbReference type="STRING" id="930991.A0A0D0CGF7"/>
<protein>
    <submittedName>
        <fullName evidence="1">Uncharacterized protein</fullName>
    </submittedName>
</protein>
<accession>A0A0D0CGF7</accession>
<keyword evidence="2" id="KW-1185">Reference proteome</keyword>
<organism evidence="1 2">
    <name type="scientific">Paxillus rubicundulus Ve08.2h10</name>
    <dbReference type="NCBI Taxonomy" id="930991"/>
    <lineage>
        <taxon>Eukaryota</taxon>
        <taxon>Fungi</taxon>
        <taxon>Dikarya</taxon>
        <taxon>Basidiomycota</taxon>
        <taxon>Agaricomycotina</taxon>
        <taxon>Agaricomycetes</taxon>
        <taxon>Agaricomycetidae</taxon>
        <taxon>Boletales</taxon>
        <taxon>Paxilineae</taxon>
        <taxon>Paxillaceae</taxon>
        <taxon>Paxillus</taxon>
    </lineage>
</organism>
<gene>
    <name evidence="1" type="ORF">PAXRUDRAFT_155220</name>
</gene>
<reference evidence="1 2" key="1">
    <citation type="submission" date="2014-04" db="EMBL/GenBank/DDBJ databases">
        <authorList>
            <consortium name="DOE Joint Genome Institute"/>
            <person name="Kuo A."/>
            <person name="Kohler A."/>
            <person name="Jargeat P."/>
            <person name="Nagy L.G."/>
            <person name="Floudas D."/>
            <person name="Copeland A."/>
            <person name="Barry K.W."/>
            <person name="Cichocki N."/>
            <person name="Veneault-Fourrey C."/>
            <person name="LaButti K."/>
            <person name="Lindquist E.A."/>
            <person name="Lipzen A."/>
            <person name="Lundell T."/>
            <person name="Morin E."/>
            <person name="Murat C."/>
            <person name="Sun H."/>
            <person name="Tunlid A."/>
            <person name="Henrissat B."/>
            <person name="Grigoriev I.V."/>
            <person name="Hibbett D.S."/>
            <person name="Martin F."/>
            <person name="Nordberg H.P."/>
            <person name="Cantor M.N."/>
            <person name="Hua S.X."/>
        </authorList>
    </citation>
    <scope>NUCLEOTIDE SEQUENCE [LARGE SCALE GENOMIC DNA]</scope>
    <source>
        <strain evidence="1 2">Ve08.2h10</strain>
    </source>
</reference>
<dbReference type="HOGENOM" id="CLU_018737_0_0_1"/>
<proteinExistence type="predicted"/>
<evidence type="ECO:0000313" key="2">
    <source>
        <dbReference type="Proteomes" id="UP000054538"/>
    </source>
</evidence>
<dbReference type="Proteomes" id="UP000054538">
    <property type="component" value="Unassembled WGS sequence"/>
</dbReference>
<dbReference type="EMBL" id="KN825729">
    <property type="protein sequence ID" value="KIK81807.1"/>
    <property type="molecule type" value="Genomic_DNA"/>
</dbReference>
<dbReference type="InParanoid" id="A0A0D0CGF7"/>
<name>A0A0D0CGF7_9AGAM</name>
<reference evidence="2" key="2">
    <citation type="submission" date="2015-01" db="EMBL/GenBank/DDBJ databases">
        <title>Evolutionary Origins and Diversification of the Mycorrhizal Mutualists.</title>
        <authorList>
            <consortium name="DOE Joint Genome Institute"/>
            <consortium name="Mycorrhizal Genomics Consortium"/>
            <person name="Kohler A."/>
            <person name="Kuo A."/>
            <person name="Nagy L.G."/>
            <person name="Floudas D."/>
            <person name="Copeland A."/>
            <person name="Barry K.W."/>
            <person name="Cichocki N."/>
            <person name="Veneault-Fourrey C."/>
            <person name="LaButti K."/>
            <person name="Lindquist E.A."/>
            <person name="Lipzen A."/>
            <person name="Lundell T."/>
            <person name="Morin E."/>
            <person name="Murat C."/>
            <person name="Riley R."/>
            <person name="Ohm R."/>
            <person name="Sun H."/>
            <person name="Tunlid A."/>
            <person name="Henrissat B."/>
            <person name="Grigoriev I.V."/>
            <person name="Hibbett D.S."/>
            <person name="Martin F."/>
        </authorList>
    </citation>
    <scope>NUCLEOTIDE SEQUENCE [LARGE SCALE GENOMIC DNA]</scope>
    <source>
        <strain evidence="2">Ve08.2h10</strain>
    </source>
</reference>
<evidence type="ECO:0000313" key="1">
    <source>
        <dbReference type="EMBL" id="KIK81807.1"/>
    </source>
</evidence>
<dbReference type="AlphaFoldDB" id="A0A0D0CGF7"/>